<name>A0ACC0BTX6_CATRO</name>
<proteinExistence type="predicted"/>
<comment type="caution">
    <text evidence="1">The sequence shown here is derived from an EMBL/GenBank/DDBJ whole genome shotgun (WGS) entry which is preliminary data.</text>
</comment>
<sequence>MKLQDIIIHEIQRIELCAFELLIEVLNSLLGRHNIPCNIDILAFFDVYMMTYFMGIISIPTASLLKGKYVFIIVQNLSKEKSSYALHTGTRWILRYSSPLWKWVSSESENNERKQKWDVNKVKMTKTEPSVKIQQPTARGGLTNRRREKRDFPLRDQFPDGAQAPMLRWLRRELGWVISHYPNHYHNCSKALFPMSGSSVSPTPWKYGMVGDSGSFRMKNK</sequence>
<organism evidence="1 2">
    <name type="scientific">Catharanthus roseus</name>
    <name type="common">Madagascar periwinkle</name>
    <name type="synonym">Vinca rosea</name>
    <dbReference type="NCBI Taxonomy" id="4058"/>
    <lineage>
        <taxon>Eukaryota</taxon>
        <taxon>Viridiplantae</taxon>
        <taxon>Streptophyta</taxon>
        <taxon>Embryophyta</taxon>
        <taxon>Tracheophyta</taxon>
        <taxon>Spermatophyta</taxon>
        <taxon>Magnoliopsida</taxon>
        <taxon>eudicotyledons</taxon>
        <taxon>Gunneridae</taxon>
        <taxon>Pentapetalae</taxon>
        <taxon>asterids</taxon>
        <taxon>lamiids</taxon>
        <taxon>Gentianales</taxon>
        <taxon>Apocynaceae</taxon>
        <taxon>Rauvolfioideae</taxon>
        <taxon>Vinceae</taxon>
        <taxon>Catharanthinae</taxon>
        <taxon>Catharanthus</taxon>
    </lineage>
</organism>
<keyword evidence="2" id="KW-1185">Reference proteome</keyword>
<reference evidence="2" key="1">
    <citation type="journal article" date="2023" name="Nat. Plants">
        <title>Single-cell RNA sequencing provides a high-resolution roadmap for understanding the multicellular compartmentation of specialized metabolism.</title>
        <authorList>
            <person name="Sun S."/>
            <person name="Shen X."/>
            <person name="Li Y."/>
            <person name="Li Y."/>
            <person name="Wang S."/>
            <person name="Li R."/>
            <person name="Zhang H."/>
            <person name="Shen G."/>
            <person name="Guo B."/>
            <person name="Wei J."/>
            <person name="Xu J."/>
            <person name="St-Pierre B."/>
            <person name="Chen S."/>
            <person name="Sun C."/>
        </authorList>
    </citation>
    <scope>NUCLEOTIDE SEQUENCE [LARGE SCALE GENOMIC DNA]</scope>
</reference>
<protein>
    <submittedName>
        <fullName evidence="1">Uncharacterized protein</fullName>
    </submittedName>
</protein>
<evidence type="ECO:0000313" key="1">
    <source>
        <dbReference type="EMBL" id="KAI5675988.1"/>
    </source>
</evidence>
<gene>
    <name evidence="1" type="ORF">M9H77_06938</name>
</gene>
<accession>A0ACC0BTX6</accession>
<evidence type="ECO:0000313" key="2">
    <source>
        <dbReference type="Proteomes" id="UP001060085"/>
    </source>
</evidence>
<dbReference type="EMBL" id="CM044702">
    <property type="protein sequence ID" value="KAI5675988.1"/>
    <property type="molecule type" value="Genomic_DNA"/>
</dbReference>
<dbReference type="Proteomes" id="UP001060085">
    <property type="component" value="Linkage Group LG02"/>
</dbReference>